<keyword evidence="2" id="KW-1185">Reference proteome</keyword>
<dbReference type="STRING" id="933852.A0A0C3B4S7"/>
<dbReference type="OrthoDB" id="3235815at2759"/>
<name>A0A0C3B4S7_SERVB</name>
<proteinExistence type="predicted"/>
<gene>
    <name evidence="1" type="ORF">M408DRAFT_21048</name>
</gene>
<organism evidence="1 2">
    <name type="scientific">Serendipita vermifera MAFF 305830</name>
    <dbReference type="NCBI Taxonomy" id="933852"/>
    <lineage>
        <taxon>Eukaryota</taxon>
        <taxon>Fungi</taxon>
        <taxon>Dikarya</taxon>
        <taxon>Basidiomycota</taxon>
        <taxon>Agaricomycotina</taxon>
        <taxon>Agaricomycetes</taxon>
        <taxon>Sebacinales</taxon>
        <taxon>Serendipitaceae</taxon>
        <taxon>Serendipita</taxon>
    </lineage>
</organism>
<sequence length="330" mass="37117">MAQNPPFDVLCTIFEHYAELDRPAVPQRLETFLLVCRTWHGVASQHARIWSTFNLRFKAVKDVLYWASCVPRRLVRYTASALLDIKLATSPDGDVFKVSKTFERILLALVGDAGVTGQRWRTFEIDGRSTLELSHMLEKCLSFPTPNLQEFRIDGLNCRRAVLPDTSALMTLSMRNCTLASLPSLVNVTNLRISTLHGFDGQVLAGALNVRTMKIEGREPYNLATTYPYLQSLKLRGIIHDGSLDGFCASALCELTLLVGRGRDYLPVVSCTGIQLKKLKRVKVGLYIKTSTMLPEYLTGLHRFLEEVVNLEELIFGDRMAASLVQTTYR</sequence>
<accession>A0A0C3B4S7</accession>
<reference evidence="2" key="2">
    <citation type="submission" date="2015-01" db="EMBL/GenBank/DDBJ databases">
        <title>Evolutionary Origins and Diversification of the Mycorrhizal Mutualists.</title>
        <authorList>
            <consortium name="DOE Joint Genome Institute"/>
            <consortium name="Mycorrhizal Genomics Consortium"/>
            <person name="Kohler A."/>
            <person name="Kuo A."/>
            <person name="Nagy L.G."/>
            <person name="Floudas D."/>
            <person name="Copeland A."/>
            <person name="Barry K.W."/>
            <person name="Cichocki N."/>
            <person name="Veneault-Fourrey C."/>
            <person name="LaButti K."/>
            <person name="Lindquist E.A."/>
            <person name="Lipzen A."/>
            <person name="Lundell T."/>
            <person name="Morin E."/>
            <person name="Murat C."/>
            <person name="Riley R."/>
            <person name="Ohm R."/>
            <person name="Sun H."/>
            <person name="Tunlid A."/>
            <person name="Henrissat B."/>
            <person name="Grigoriev I.V."/>
            <person name="Hibbett D.S."/>
            <person name="Martin F."/>
        </authorList>
    </citation>
    <scope>NUCLEOTIDE SEQUENCE [LARGE SCALE GENOMIC DNA]</scope>
    <source>
        <strain evidence="2">MAFF 305830</strain>
    </source>
</reference>
<reference evidence="1 2" key="1">
    <citation type="submission" date="2014-04" db="EMBL/GenBank/DDBJ databases">
        <authorList>
            <consortium name="DOE Joint Genome Institute"/>
            <person name="Kuo A."/>
            <person name="Zuccaro A."/>
            <person name="Kohler A."/>
            <person name="Nagy L.G."/>
            <person name="Floudas D."/>
            <person name="Copeland A."/>
            <person name="Barry K.W."/>
            <person name="Cichocki N."/>
            <person name="Veneault-Fourrey C."/>
            <person name="LaButti K."/>
            <person name="Lindquist E.A."/>
            <person name="Lipzen A."/>
            <person name="Lundell T."/>
            <person name="Morin E."/>
            <person name="Murat C."/>
            <person name="Sun H."/>
            <person name="Tunlid A."/>
            <person name="Henrissat B."/>
            <person name="Grigoriev I.V."/>
            <person name="Hibbett D.S."/>
            <person name="Martin F."/>
            <person name="Nordberg H.P."/>
            <person name="Cantor M.N."/>
            <person name="Hua S.X."/>
        </authorList>
    </citation>
    <scope>NUCLEOTIDE SEQUENCE [LARGE SCALE GENOMIC DNA]</scope>
    <source>
        <strain evidence="1 2">MAFF 305830</strain>
    </source>
</reference>
<protein>
    <submittedName>
        <fullName evidence="1">Uncharacterized protein</fullName>
    </submittedName>
</protein>
<evidence type="ECO:0000313" key="1">
    <source>
        <dbReference type="EMBL" id="KIM31845.1"/>
    </source>
</evidence>
<evidence type="ECO:0000313" key="2">
    <source>
        <dbReference type="Proteomes" id="UP000054097"/>
    </source>
</evidence>
<dbReference type="AlphaFoldDB" id="A0A0C3B4S7"/>
<dbReference type="EMBL" id="KN824281">
    <property type="protein sequence ID" value="KIM31845.1"/>
    <property type="molecule type" value="Genomic_DNA"/>
</dbReference>
<dbReference type="HOGENOM" id="CLU_045728_0_0_1"/>
<dbReference type="Proteomes" id="UP000054097">
    <property type="component" value="Unassembled WGS sequence"/>
</dbReference>